<dbReference type="Proteomes" id="UP001501358">
    <property type="component" value="Unassembled WGS sequence"/>
</dbReference>
<name>A0ABN3N035_9ACTN</name>
<proteinExistence type="inferred from homology"/>
<evidence type="ECO:0000259" key="6">
    <source>
        <dbReference type="PROSITE" id="PS51462"/>
    </source>
</evidence>
<dbReference type="InterPro" id="IPR000086">
    <property type="entry name" value="NUDIX_hydrolase_dom"/>
</dbReference>
<evidence type="ECO:0000256" key="5">
    <source>
        <dbReference type="RuleBase" id="RU003476"/>
    </source>
</evidence>
<comment type="caution">
    <text evidence="7">The sequence shown here is derived from an EMBL/GenBank/DDBJ whole genome shotgun (WGS) entry which is preliminary data.</text>
</comment>
<protein>
    <submittedName>
        <fullName evidence="7">NUDIX domain-containing protein</fullName>
    </submittedName>
</protein>
<dbReference type="Pfam" id="PF00293">
    <property type="entry name" value="NUDIX"/>
    <property type="match status" value="1"/>
</dbReference>
<dbReference type="RefSeq" id="WP_344386208.1">
    <property type="nucleotide sequence ID" value="NZ_BAAATA010000063.1"/>
</dbReference>
<evidence type="ECO:0000256" key="4">
    <source>
        <dbReference type="ARBA" id="ARBA00022842"/>
    </source>
</evidence>
<dbReference type="PROSITE" id="PS00893">
    <property type="entry name" value="NUDIX_BOX"/>
    <property type="match status" value="1"/>
</dbReference>
<dbReference type="PRINTS" id="PR00502">
    <property type="entry name" value="NUDIXFAMILY"/>
</dbReference>
<evidence type="ECO:0000313" key="8">
    <source>
        <dbReference type="Proteomes" id="UP001501358"/>
    </source>
</evidence>
<dbReference type="PROSITE" id="PS51462">
    <property type="entry name" value="NUDIX"/>
    <property type="match status" value="1"/>
</dbReference>
<sequence>MAPPRENSHCSSCGAAHLPGAGWPRTCPACGHTAYRNPLPVAVALLPVRSAPGAGSGPGAATGPGTATGLVVVRRTIEPRRGLLALPGGFIDHDESWQQAVVRELEEETGIRAPADDVRLADALSSPGGHLLLFGLLPARDAGTLPPSAPTDETEGWQILPAPTELAFPLHTRAAATWFAGGYSGSGAPHTRTG</sequence>
<evidence type="ECO:0000256" key="3">
    <source>
        <dbReference type="ARBA" id="ARBA00022801"/>
    </source>
</evidence>
<dbReference type="InterPro" id="IPR015797">
    <property type="entry name" value="NUDIX_hydrolase-like_dom_sf"/>
</dbReference>
<dbReference type="InterPro" id="IPR020084">
    <property type="entry name" value="NUDIX_hydrolase_CS"/>
</dbReference>
<keyword evidence="4" id="KW-0460">Magnesium</keyword>
<evidence type="ECO:0000256" key="1">
    <source>
        <dbReference type="ARBA" id="ARBA00001946"/>
    </source>
</evidence>
<feature type="domain" description="Nudix hydrolase" evidence="6">
    <location>
        <begin position="38"/>
        <end position="181"/>
    </location>
</feature>
<evidence type="ECO:0000313" key="7">
    <source>
        <dbReference type="EMBL" id="GAA2512049.1"/>
    </source>
</evidence>
<comment type="cofactor">
    <cofactor evidence="1">
        <name>Mg(2+)</name>
        <dbReference type="ChEBI" id="CHEBI:18420"/>
    </cofactor>
</comment>
<dbReference type="PANTHER" id="PTHR43222:SF12">
    <property type="entry name" value="NUDIX HYDROLASE"/>
    <property type="match status" value="1"/>
</dbReference>
<evidence type="ECO:0000256" key="2">
    <source>
        <dbReference type="ARBA" id="ARBA00005582"/>
    </source>
</evidence>
<comment type="similarity">
    <text evidence="2 5">Belongs to the Nudix hydrolase family.</text>
</comment>
<organism evidence="7 8">
    <name type="scientific">Streptomyces thermolineatus</name>
    <dbReference type="NCBI Taxonomy" id="44033"/>
    <lineage>
        <taxon>Bacteria</taxon>
        <taxon>Bacillati</taxon>
        <taxon>Actinomycetota</taxon>
        <taxon>Actinomycetes</taxon>
        <taxon>Kitasatosporales</taxon>
        <taxon>Streptomycetaceae</taxon>
        <taxon>Streptomyces</taxon>
    </lineage>
</organism>
<dbReference type="InterPro" id="IPR020476">
    <property type="entry name" value="Nudix_hydrolase"/>
</dbReference>
<accession>A0ABN3N035</accession>
<dbReference type="Gene3D" id="3.90.79.10">
    <property type="entry name" value="Nucleoside Triphosphate Pyrophosphohydrolase"/>
    <property type="match status" value="1"/>
</dbReference>
<reference evidence="7 8" key="1">
    <citation type="journal article" date="2019" name="Int. J. Syst. Evol. Microbiol.">
        <title>The Global Catalogue of Microorganisms (GCM) 10K type strain sequencing project: providing services to taxonomists for standard genome sequencing and annotation.</title>
        <authorList>
            <consortium name="The Broad Institute Genomics Platform"/>
            <consortium name="The Broad Institute Genome Sequencing Center for Infectious Disease"/>
            <person name="Wu L."/>
            <person name="Ma J."/>
        </authorList>
    </citation>
    <scope>NUCLEOTIDE SEQUENCE [LARGE SCALE GENOMIC DNA]</scope>
    <source>
        <strain evidence="7 8">JCM 6307</strain>
    </source>
</reference>
<dbReference type="EMBL" id="BAAATA010000063">
    <property type="protein sequence ID" value="GAA2512049.1"/>
    <property type="molecule type" value="Genomic_DNA"/>
</dbReference>
<keyword evidence="3 5" id="KW-0378">Hydrolase</keyword>
<dbReference type="PANTHER" id="PTHR43222">
    <property type="entry name" value="NUDIX HYDROLASE 23"/>
    <property type="match status" value="1"/>
</dbReference>
<gene>
    <name evidence="7" type="ORF">GCM10010406_55180</name>
</gene>
<keyword evidence="8" id="KW-1185">Reference proteome</keyword>
<dbReference type="SUPFAM" id="SSF55811">
    <property type="entry name" value="Nudix"/>
    <property type="match status" value="1"/>
</dbReference>